<dbReference type="SUPFAM" id="SSF48452">
    <property type="entry name" value="TPR-like"/>
    <property type="match status" value="1"/>
</dbReference>
<dbReference type="Gene3D" id="1.25.40.10">
    <property type="entry name" value="Tetratricopeptide repeat domain"/>
    <property type="match status" value="1"/>
</dbReference>
<dbReference type="EMBL" id="CP042430">
    <property type="protein sequence ID" value="QEC49570.1"/>
    <property type="molecule type" value="Genomic_DNA"/>
</dbReference>
<evidence type="ECO:0008006" key="4">
    <source>
        <dbReference type="Google" id="ProtNLM"/>
    </source>
</evidence>
<dbReference type="Proteomes" id="UP000321805">
    <property type="component" value="Chromosome"/>
</dbReference>
<gene>
    <name evidence="2" type="ORF">FSW04_19675</name>
</gene>
<keyword evidence="1" id="KW-0732">Signal</keyword>
<dbReference type="OrthoDB" id="9880030at2"/>
<evidence type="ECO:0000313" key="2">
    <source>
        <dbReference type="EMBL" id="QEC49570.1"/>
    </source>
</evidence>
<accession>A0A5B8U971</accession>
<sequence length="140" mass="14354">MIHRIALLACAVALVVLGVSRHAAHDACARAQVDALSVTLGRRPVADAAGIAARLQAHCRDVEELVNGAVAFSRVGALRPAERLAGAAVHREPDRRNAWLALSIVLAREGDTVSAGHALDRARALDPVGLASAPGPASAG</sequence>
<dbReference type="KEGG" id="bsol:FSW04_19675"/>
<feature type="chain" id="PRO_5022777433" description="Tetratricopeptide repeat protein" evidence="1">
    <location>
        <begin position="24"/>
        <end position="140"/>
    </location>
</feature>
<keyword evidence="3" id="KW-1185">Reference proteome</keyword>
<feature type="signal peptide" evidence="1">
    <location>
        <begin position="1"/>
        <end position="23"/>
    </location>
</feature>
<evidence type="ECO:0000256" key="1">
    <source>
        <dbReference type="SAM" id="SignalP"/>
    </source>
</evidence>
<organism evidence="2 3">
    <name type="scientific">Baekduia soli</name>
    <dbReference type="NCBI Taxonomy" id="496014"/>
    <lineage>
        <taxon>Bacteria</taxon>
        <taxon>Bacillati</taxon>
        <taxon>Actinomycetota</taxon>
        <taxon>Thermoleophilia</taxon>
        <taxon>Solirubrobacterales</taxon>
        <taxon>Baekduiaceae</taxon>
        <taxon>Baekduia</taxon>
    </lineage>
</organism>
<name>A0A5B8U971_9ACTN</name>
<protein>
    <recommendedName>
        <fullName evidence="4">Tetratricopeptide repeat protein</fullName>
    </recommendedName>
</protein>
<dbReference type="InterPro" id="IPR011990">
    <property type="entry name" value="TPR-like_helical_dom_sf"/>
</dbReference>
<dbReference type="AlphaFoldDB" id="A0A5B8U971"/>
<proteinExistence type="predicted"/>
<reference evidence="2 3" key="1">
    <citation type="journal article" date="2018" name="J. Microbiol.">
        <title>Baekduia soli gen. nov., sp. nov., a novel bacterium isolated from the soil of Baekdu Mountain and proposal of a novel family name, Baekduiaceae fam. nov.</title>
        <authorList>
            <person name="An D.S."/>
            <person name="Siddiqi M.Z."/>
            <person name="Kim K.H."/>
            <person name="Yu H.S."/>
            <person name="Im W.T."/>
        </authorList>
    </citation>
    <scope>NUCLEOTIDE SEQUENCE [LARGE SCALE GENOMIC DNA]</scope>
    <source>
        <strain evidence="2 3">BR7-21</strain>
    </source>
</reference>
<dbReference type="RefSeq" id="WP_146921935.1">
    <property type="nucleotide sequence ID" value="NZ_CP042430.1"/>
</dbReference>
<evidence type="ECO:0000313" key="3">
    <source>
        <dbReference type="Proteomes" id="UP000321805"/>
    </source>
</evidence>